<comment type="similarity">
    <text evidence="2">Belongs to the complex I LYR family. MZM1 subfamily.</text>
</comment>
<comment type="subcellular location">
    <subcellularLocation>
        <location evidence="1">Mitochondrion matrix</location>
    </subcellularLocation>
</comment>
<protein>
    <recommendedName>
        <fullName evidence="4">Mitochondrial zinc maintenance protein 1, mitochondrial</fullName>
    </recommendedName>
</protein>
<evidence type="ECO:0000313" key="10">
    <source>
        <dbReference type="EMBL" id="KAJ3568877.1"/>
    </source>
</evidence>
<dbReference type="GO" id="GO:0034551">
    <property type="term" value="P:mitochondrial respiratory chain complex III assembly"/>
    <property type="evidence" value="ECO:0007669"/>
    <property type="project" value="InterPro"/>
</dbReference>
<evidence type="ECO:0000256" key="8">
    <source>
        <dbReference type="ARBA" id="ARBA00025268"/>
    </source>
</evidence>
<dbReference type="EMBL" id="JANIEX010000319">
    <property type="protein sequence ID" value="KAJ3568877.1"/>
    <property type="molecule type" value="Genomic_DNA"/>
</dbReference>
<evidence type="ECO:0000256" key="6">
    <source>
        <dbReference type="ARBA" id="ARBA00023128"/>
    </source>
</evidence>
<dbReference type="PANTHER" id="PTHR46749:SF1">
    <property type="entry name" value="COMPLEX III ASSEMBLY FACTOR LYRM7"/>
    <property type="match status" value="1"/>
</dbReference>
<dbReference type="Proteomes" id="UP001213000">
    <property type="component" value="Unassembled WGS sequence"/>
</dbReference>
<evidence type="ECO:0000256" key="1">
    <source>
        <dbReference type="ARBA" id="ARBA00004305"/>
    </source>
</evidence>
<keyword evidence="6" id="KW-0496">Mitochondrion</keyword>
<feature type="compositionally biased region" description="Basic and acidic residues" evidence="9">
    <location>
        <begin position="214"/>
        <end position="226"/>
    </location>
</feature>
<gene>
    <name evidence="10" type="ORF">NP233_g5428</name>
</gene>
<dbReference type="CDD" id="cd20267">
    <property type="entry name" value="Complex1_LYR_LYRM7"/>
    <property type="match status" value="1"/>
</dbReference>
<feature type="compositionally biased region" description="Basic and acidic residues" evidence="9">
    <location>
        <begin position="188"/>
        <end position="201"/>
    </location>
</feature>
<comment type="function">
    <text evidence="8">Assembly factor required for Rieske Fe-S protein RIP1 incorporation into the cytochrome b-c1 (CIII) complex. Functions as a chaperone, binding to this subunit within the mitochondrial matrix and stabilizing it prior to its translocation and insertion into the late CIII dimeric intermediate within the mitochondrial inner membrane. Modulates the mitochondrial matrix zinc pool.</text>
</comment>
<evidence type="ECO:0000256" key="7">
    <source>
        <dbReference type="ARBA" id="ARBA00023186"/>
    </source>
</evidence>
<evidence type="ECO:0000256" key="3">
    <source>
        <dbReference type="ARBA" id="ARBA00011589"/>
    </source>
</evidence>
<comment type="caution">
    <text evidence="10">The sequence shown here is derived from an EMBL/GenBank/DDBJ whole genome shotgun (WGS) entry which is preliminary data.</text>
</comment>
<dbReference type="PANTHER" id="PTHR46749">
    <property type="entry name" value="COMPLEX III ASSEMBLY FACTOR LYRM7"/>
    <property type="match status" value="1"/>
</dbReference>
<evidence type="ECO:0000256" key="4">
    <source>
        <dbReference type="ARBA" id="ARBA00015108"/>
    </source>
</evidence>
<dbReference type="AlphaFoldDB" id="A0AAD5YQZ0"/>
<evidence type="ECO:0000256" key="5">
    <source>
        <dbReference type="ARBA" id="ARBA00022946"/>
    </source>
</evidence>
<sequence length="226" mass="25627">MSVTPTLRAAARSAYRDLYRAASATFTGDEQVLIAFRQKMRADAIKAQAVTIPEEYQQHVQLAKDCATFLRRNIVQGVKVGDEGQEDGGTWHLRINSETELGDNESIKNPKSMESSRSARRKKPFPDAVLPEPDSSSATVSEPRPMYYSALKKASQNRVKPEICEEDLEESFVRGSGPLDQMMNPGLSKEEMKRARQIERERRRRKKAKKKELKRNARTESNAKDL</sequence>
<accession>A0AAD5YQZ0</accession>
<feature type="compositionally biased region" description="Basic residues" evidence="9">
    <location>
        <begin position="202"/>
        <end position="213"/>
    </location>
</feature>
<keyword evidence="5" id="KW-0809">Transit peptide</keyword>
<evidence type="ECO:0000256" key="2">
    <source>
        <dbReference type="ARBA" id="ARBA00009949"/>
    </source>
</evidence>
<evidence type="ECO:0000256" key="9">
    <source>
        <dbReference type="SAM" id="MobiDB-lite"/>
    </source>
</evidence>
<feature type="region of interest" description="Disordered" evidence="9">
    <location>
        <begin position="81"/>
        <end position="143"/>
    </location>
</feature>
<dbReference type="InterPro" id="IPR050435">
    <property type="entry name" value="MZM1/LYRM7"/>
</dbReference>
<dbReference type="GO" id="GO:0044183">
    <property type="term" value="F:protein folding chaperone"/>
    <property type="evidence" value="ECO:0007669"/>
    <property type="project" value="TreeGrafter"/>
</dbReference>
<keyword evidence="11" id="KW-1185">Reference proteome</keyword>
<dbReference type="GO" id="GO:0005759">
    <property type="term" value="C:mitochondrial matrix"/>
    <property type="evidence" value="ECO:0007669"/>
    <property type="project" value="UniProtKB-SubCell"/>
</dbReference>
<dbReference type="InterPro" id="IPR045298">
    <property type="entry name" value="Complex1_LYR_LYRM7"/>
</dbReference>
<name>A0AAD5YQZ0_9AGAR</name>
<keyword evidence="7" id="KW-0143">Chaperone</keyword>
<comment type="subunit">
    <text evidence="3">Interacts with RIP1.</text>
</comment>
<evidence type="ECO:0000313" key="11">
    <source>
        <dbReference type="Proteomes" id="UP001213000"/>
    </source>
</evidence>
<organism evidence="10 11">
    <name type="scientific">Leucocoprinus birnbaumii</name>
    <dbReference type="NCBI Taxonomy" id="56174"/>
    <lineage>
        <taxon>Eukaryota</taxon>
        <taxon>Fungi</taxon>
        <taxon>Dikarya</taxon>
        <taxon>Basidiomycota</taxon>
        <taxon>Agaricomycotina</taxon>
        <taxon>Agaricomycetes</taxon>
        <taxon>Agaricomycetidae</taxon>
        <taxon>Agaricales</taxon>
        <taxon>Agaricineae</taxon>
        <taxon>Agaricaceae</taxon>
        <taxon>Leucocoprinus</taxon>
    </lineage>
</organism>
<feature type="region of interest" description="Disordered" evidence="9">
    <location>
        <begin position="169"/>
        <end position="226"/>
    </location>
</feature>
<reference evidence="10" key="1">
    <citation type="submission" date="2022-07" db="EMBL/GenBank/DDBJ databases">
        <title>Genome Sequence of Leucocoprinus birnbaumii.</title>
        <authorList>
            <person name="Buettner E."/>
        </authorList>
    </citation>
    <scope>NUCLEOTIDE SEQUENCE</scope>
    <source>
        <strain evidence="10">VT141</strain>
    </source>
</reference>
<proteinExistence type="inferred from homology"/>
<feature type="compositionally biased region" description="Polar residues" evidence="9">
    <location>
        <begin position="107"/>
        <end position="116"/>
    </location>
</feature>